<organism evidence="1 2">
    <name type="scientific">Aliishimia ponticola</name>
    <dbReference type="NCBI Taxonomy" id="2499833"/>
    <lineage>
        <taxon>Bacteria</taxon>
        <taxon>Pseudomonadati</taxon>
        <taxon>Pseudomonadota</taxon>
        <taxon>Alphaproteobacteria</taxon>
        <taxon>Rhodobacterales</taxon>
        <taxon>Paracoccaceae</taxon>
        <taxon>Aliishimia</taxon>
    </lineage>
</organism>
<dbReference type="AlphaFoldDB" id="A0A4S4NAG3"/>
<evidence type="ECO:0000313" key="1">
    <source>
        <dbReference type="EMBL" id="THH36229.1"/>
    </source>
</evidence>
<name>A0A4S4NAG3_9RHOB</name>
<evidence type="ECO:0000313" key="2">
    <source>
        <dbReference type="Proteomes" id="UP000306602"/>
    </source>
</evidence>
<gene>
    <name evidence="1" type="ORF">E4Z66_14380</name>
</gene>
<dbReference type="Proteomes" id="UP000306602">
    <property type="component" value="Unassembled WGS sequence"/>
</dbReference>
<proteinExistence type="predicted"/>
<keyword evidence="2" id="KW-1185">Reference proteome</keyword>
<reference evidence="1 2" key="1">
    <citation type="submission" date="2019-04" db="EMBL/GenBank/DDBJ databases">
        <title>Shimia ponticola sp. nov., isolated from seawater.</title>
        <authorList>
            <person name="Kim Y.-O."/>
            <person name="Yoon J.-H."/>
        </authorList>
    </citation>
    <scope>NUCLEOTIDE SEQUENCE [LARGE SCALE GENOMIC DNA]</scope>
    <source>
        <strain evidence="1 2">MYP11</strain>
    </source>
</reference>
<dbReference type="EMBL" id="SRKY01000003">
    <property type="protein sequence ID" value="THH36229.1"/>
    <property type="molecule type" value="Genomic_DNA"/>
</dbReference>
<comment type="caution">
    <text evidence="1">The sequence shown here is derived from an EMBL/GenBank/DDBJ whole genome shotgun (WGS) entry which is preliminary data.</text>
</comment>
<accession>A0A4S4NAG3</accession>
<sequence>MAAVAQVSFVRVLILECVVSAAVCMNGRSSCCAAARYFSLMQNFLRCERTQQENRIYRMGSFMLFAAPAHQTETET</sequence>
<protein>
    <submittedName>
        <fullName evidence="1">Uncharacterized protein</fullName>
    </submittedName>
</protein>
<dbReference type="RefSeq" id="WP_136463697.1">
    <property type="nucleotide sequence ID" value="NZ_SRKY01000003.1"/>
</dbReference>